<evidence type="ECO:0000256" key="6">
    <source>
        <dbReference type="ARBA" id="ARBA00022989"/>
    </source>
</evidence>
<evidence type="ECO:0000256" key="1">
    <source>
        <dbReference type="ARBA" id="ARBA00004163"/>
    </source>
</evidence>
<dbReference type="PANTHER" id="PTHR12825">
    <property type="entry name" value="BNIP1-RELATED"/>
    <property type="match status" value="1"/>
</dbReference>
<comment type="subcellular location">
    <subcellularLocation>
        <location evidence="1">Endoplasmic reticulum membrane</location>
        <topology evidence="1">Single-pass type IV membrane protein</topology>
    </subcellularLocation>
</comment>
<feature type="region of interest" description="Disordered" evidence="10">
    <location>
        <begin position="1"/>
        <end position="32"/>
    </location>
</feature>
<evidence type="ECO:0000259" key="12">
    <source>
        <dbReference type="Pfam" id="PF03908"/>
    </source>
</evidence>
<organism evidence="14">
    <name type="scientific">Perkinsus marinus (strain ATCC 50983 / TXsc)</name>
    <dbReference type="NCBI Taxonomy" id="423536"/>
    <lineage>
        <taxon>Eukaryota</taxon>
        <taxon>Sar</taxon>
        <taxon>Alveolata</taxon>
        <taxon>Perkinsozoa</taxon>
        <taxon>Perkinsea</taxon>
        <taxon>Perkinsida</taxon>
        <taxon>Perkinsidae</taxon>
        <taxon>Perkinsus</taxon>
    </lineage>
</organism>
<evidence type="ECO:0000256" key="3">
    <source>
        <dbReference type="ARBA" id="ARBA00022692"/>
    </source>
</evidence>
<dbReference type="InterPro" id="IPR056173">
    <property type="entry name" value="Sec20_C"/>
</dbReference>
<accession>C5KDS3</accession>
<feature type="compositionally biased region" description="Low complexity" evidence="10">
    <location>
        <begin position="13"/>
        <end position="25"/>
    </location>
</feature>
<sequence>MAESTGKNRSSDRFTSSSKSTGSNGAAEKVMQRSVQQMRENVERMRLTEGALVDSSGKISDVNKEYADNYSGALKTASEAMTSLKRKIDTDDKFIWWSFIFFIAVCVFIILKRLMIFSLSAWVLAMISKPIMFGYREVVEPVYRTLVGDTEVIPGVEEL</sequence>
<keyword evidence="5" id="KW-0931">ER-Golgi transport</keyword>
<dbReference type="Pfam" id="PF03908">
    <property type="entry name" value="Sec20"/>
    <property type="match status" value="1"/>
</dbReference>
<dbReference type="InterPro" id="IPR005606">
    <property type="entry name" value="Sec20"/>
</dbReference>
<name>C5KDS3_PERM5</name>
<proteinExistence type="inferred from homology"/>
<evidence type="ECO:0000256" key="5">
    <source>
        <dbReference type="ARBA" id="ARBA00022892"/>
    </source>
</evidence>
<evidence type="ECO:0000256" key="2">
    <source>
        <dbReference type="ARBA" id="ARBA00022448"/>
    </source>
</evidence>
<dbReference type="AlphaFoldDB" id="C5KDS3"/>
<dbReference type="GO" id="GO:0005484">
    <property type="term" value="F:SNAP receptor activity"/>
    <property type="evidence" value="ECO:0007669"/>
    <property type="project" value="InterPro"/>
</dbReference>
<keyword evidence="7" id="KW-0175">Coiled coil</keyword>
<evidence type="ECO:0000256" key="11">
    <source>
        <dbReference type="SAM" id="Phobius"/>
    </source>
</evidence>
<evidence type="ECO:0000256" key="4">
    <source>
        <dbReference type="ARBA" id="ARBA00022824"/>
    </source>
</evidence>
<dbReference type="GO" id="GO:0031201">
    <property type="term" value="C:SNARE complex"/>
    <property type="evidence" value="ECO:0007669"/>
    <property type="project" value="TreeGrafter"/>
</dbReference>
<evidence type="ECO:0000256" key="9">
    <source>
        <dbReference type="ARBA" id="ARBA00037934"/>
    </source>
</evidence>
<dbReference type="GeneID" id="9062430"/>
<protein>
    <recommendedName>
        <fullName evidence="12">Sec20 C-terminal domain-containing protein</fullName>
    </recommendedName>
</protein>
<evidence type="ECO:0000313" key="14">
    <source>
        <dbReference type="Proteomes" id="UP000007800"/>
    </source>
</evidence>
<dbReference type="PANTHER" id="PTHR12825:SF0">
    <property type="entry name" value="VESICLE TRANSPORT PROTEIN SEC20"/>
    <property type="match status" value="1"/>
</dbReference>
<keyword evidence="6 11" id="KW-1133">Transmembrane helix</keyword>
<dbReference type="OrthoDB" id="365988at2759"/>
<evidence type="ECO:0000256" key="10">
    <source>
        <dbReference type="SAM" id="MobiDB-lite"/>
    </source>
</evidence>
<keyword evidence="8 11" id="KW-0472">Membrane</keyword>
<keyword evidence="14" id="KW-1185">Reference proteome</keyword>
<evidence type="ECO:0000256" key="7">
    <source>
        <dbReference type="ARBA" id="ARBA00023054"/>
    </source>
</evidence>
<evidence type="ECO:0000313" key="13">
    <source>
        <dbReference type="EMBL" id="EER17376.1"/>
    </source>
</evidence>
<reference evidence="13 14" key="1">
    <citation type="submission" date="2008-07" db="EMBL/GenBank/DDBJ databases">
        <authorList>
            <person name="El-Sayed N."/>
            <person name="Caler E."/>
            <person name="Inman J."/>
            <person name="Amedeo P."/>
            <person name="Hass B."/>
            <person name="Wortman J."/>
        </authorList>
    </citation>
    <scope>NUCLEOTIDE SEQUENCE [LARGE SCALE GENOMIC DNA]</scope>
    <source>
        <strain evidence="14">ATCC 50983 / TXsc</strain>
    </source>
</reference>
<evidence type="ECO:0000256" key="8">
    <source>
        <dbReference type="ARBA" id="ARBA00023136"/>
    </source>
</evidence>
<keyword evidence="2" id="KW-0813">Transport</keyword>
<keyword evidence="3 11" id="KW-0812">Transmembrane</keyword>
<keyword evidence="4" id="KW-0256">Endoplasmic reticulum</keyword>
<feature type="transmembrane region" description="Helical" evidence="11">
    <location>
        <begin position="94"/>
        <end position="111"/>
    </location>
</feature>
<dbReference type="EMBL" id="GG672124">
    <property type="protein sequence ID" value="EER17376.1"/>
    <property type="molecule type" value="Genomic_DNA"/>
</dbReference>
<feature type="domain" description="Sec20 C-terminal" evidence="12">
    <location>
        <begin position="29"/>
        <end position="114"/>
    </location>
</feature>
<dbReference type="RefSeq" id="XP_002785580.1">
    <property type="nucleotide sequence ID" value="XM_002785534.1"/>
</dbReference>
<dbReference type="InParanoid" id="C5KDS3"/>
<dbReference type="Proteomes" id="UP000007800">
    <property type="component" value="Unassembled WGS sequence"/>
</dbReference>
<dbReference type="GO" id="GO:0005789">
    <property type="term" value="C:endoplasmic reticulum membrane"/>
    <property type="evidence" value="ECO:0007669"/>
    <property type="project" value="UniProtKB-SubCell"/>
</dbReference>
<comment type="similarity">
    <text evidence="9">Belongs to the SEC20 family.</text>
</comment>
<gene>
    <name evidence="13" type="ORF">Pmar_PMAR022323</name>
</gene>
<dbReference type="GO" id="GO:0006890">
    <property type="term" value="P:retrograde vesicle-mediated transport, Golgi to endoplasmic reticulum"/>
    <property type="evidence" value="ECO:0007669"/>
    <property type="project" value="InterPro"/>
</dbReference>